<accession>A0A285NE32</accession>
<dbReference type="AlphaFoldDB" id="A0A285NE32"/>
<dbReference type="RefSeq" id="WP_097000177.1">
    <property type="nucleotide sequence ID" value="NZ_OBEI01000003.1"/>
</dbReference>
<evidence type="ECO:0000313" key="1">
    <source>
        <dbReference type="EMBL" id="SNZ07752.1"/>
    </source>
</evidence>
<reference evidence="2" key="1">
    <citation type="submission" date="2017-09" db="EMBL/GenBank/DDBJ databases">
        <authorList>
            <person name="Varghese N."/>
            <person name="Submissions S."/>
        </authorList>
    </citation>
    <scope>NUCLEOTIDE SEQUENCE [LARGE SCALE GENOMIC DNA]</scope>
    <source>
        <strain evidence="2">DSM 15103</strain>
    </source>
</reference>
<sequence length="398" mass="45670">MSQNTNSNVNSLATKLKIGDILFFQDFIEAPEKLFSKPDTEEYYDLIDYMLTDYEIETAIEARKSAILSLPHGFEGDKQAVQLVEKALEDINFEQDLKSFLDFLAYGSYYFIVNWKQERDFLKIASIDPAHPRHFKWDKKGNLYYKSGTDYKKIPKYRILYFRRNPTPENPYGQSILKACFPMWKLKYETINQLFAYQDKYANPPVAGIKKEGDLPEEKAQKVAEDLAQLQSGSSAFFQGLDDVKTITPGTGSAEFWNTIRNCDLAISKAITKQTLTTNASDTGKGSYALGKVHQETLEMIAIYDALYLQRKLNITLIKWILELNNIKGNCQFKFEIPDEADLEDIFKAIDKGLAVSEDYLYQRLKIPKPKPSDKVIQSIKQPLMMSDIGGEEDLNFF</sequence>
<dbReference type="OrthoDB" id="9802690at2"/>
<organism evidence="1 2">
    <name type="scientific">Persephonella hydrogeniphila</name>
    <dbReference type="NCBI Taxonomy" id="198703"/>
    <lineage>
        <taxon>Bacteria</taxon>
        <taxon>Pseudomonadati</taxon>
        <taxon>Aquificota</taxon>
        <taxon>Aquificia</taxon>
        <taxon>Aquificales</taxon>
        <taxon>Hydrogenothermaceae</taxon>
        <taxon>Persephonella</taxon>
    </lineage>
</organism>
<dbReference type="InterPro" id="IPR009279">
    <property type="entry name" value="Portal_Mu"/>
</dbReference>
<evidence type="ECO:0000313" key="2">
    <source>
        <dbReference type="Proteomes" id="UP000219036"/>
    </source>
</evidence>
<evidence type="ECO:0008006" key="3">
    <source>
        <dbReference type="Google" id="ProtNLM"/>
    </source>
</evidence>
<dbReference type="Proteomes" id="UP000219036">
    <property type="component" value="Unassembled WGS sequence"/>
</dbReference>
<name>A0A285NE32_9AQUI</name>
<gene>
    <name evidence="1" type="ORF">SAMN06265182_1000</name>
</gene>
<proteinExistence type="predicted"/>
<protein>
    <recommendedName>
        <fullName evidence="3">Mu-like prophage protein gp29</fullName>
    </recommendedName>
</protein>
<dbReference type="EMBL" id="OBEI01000003">
    <property type="protein sequence ID" value="SNZ07752.1"/>
    <property type="molecule type" value="Genomic_DNA"/>
</dbReference>
<keyword evidence="2" id="KW-1185">Reference proteome</keyword>
<dbReference type="Pfam" id="PF06074">
    <property type="entry name" value="Portal_Mu"/>
    <property type="match status" value="1"/>
</dbReference>